<dbReference type="GO" id="GO:0140359">
    <property type="term" value="F:ABC-type transporter activity"/>
    <property type="evidence" value="ECO:0007669"/>
    <property type="project" value="InterPro"/>
</dbReference>
<dbReference type="GO" id="GO:0005524">
    <property type="term" value="F:ATP binding"/>
    <property type="evidence" value="ECO:0007669"/>
    <property type="project" value="InterPro"/>
</dbReference>
<organism evidence="6 7">
    <name type="scientific">Lasiosphaeris hirsuta</name>
    <dbReference type="NCBI Taxonomy" id="260670"/>
    <lineage>
        <taxon>Eukaryota</taxon>
        <taxon>Fungi</taxon>
        <taxon>Dikarya</taxon>
        <taxon>Ascomycota</taxon>
        <taxon>Pezizomycotina</taxon>
        <taxon>Sordariomycetes</taxon>
        <taxon>Sordariomycetidae</taxon>
        <taxon>Sordariales</taxon>
        <taxon>Lasiosphaeriaceae</taxon>
        <taxon>Lasiosphaeris</taxon>
    </lineage>
</organism>
<evidence type="ECO:0000313" key="7">
    <source>
        <dbReference type="Proteomes" id="UP001172102"/>
    </source>
</evidence>
<dbReference type="Gene3D" id="1.20.1560.10">
    <property type="entry name" value="ABC transporter type 1, transmembrane domain"/>
    <property type="match status" value="1"/>
</dbReference>
<evidence type="ECO:0000313" key="6">
    <source>
        <dbReference type="EMBL" id="KAK0726147.1"/>
    </source>
</evidence>
<dbReference type="SUPFAM" id="SSF90123">
    <property type="entry name" value="ABC transporter transmembrane region"/>
    <property type="match status" value="1"/>
</dbReference>
<evidence type="ECO:0000256" key="2">
    <source>
        <dbReference type="ARBA" id="ARBA00022989"/>
    </source>
</evidence>
<evidence type="ECO:0000259" key="5">
    <source>
        <dbReference type="PROSITE" id="PS50929"/>
    </source>
</evidence>
<proteinExistence type="predicted"/>
<dbReference type="PROSITE" id="PS50929">
    <property type="entry name" value="ABC_TM1F"/>
    <property type="match status" value="1"/>
</dbReference>
<keyword evidence="1 4" id="KW-0812">Transmembrane</keyword>
<evidence type="ECO:0000256" key="1">
    <source>
        <dbReference type="ARBA" id="ARBA00022692"/>
    </source>
</evidence>
<dbReference type="InterPro" id="IPR011527">
    <property type="entry name" value="ABC1_TM_dom"/>
</dbReference>
<reference evidence="6" key="1">
    <citation type="submission" date="2023-06" db="EMBL/GenBank/DDBJ databases">
        <title>Genome-scale phylogeny and comparative genomics of the fungal order Sordariales.</title>
        <authorList>
            <consortium name="Lawrence Berkeley National Laboratory"/>
            <person name="Hensen N."/>
            <person name="Bonometti L."/>
            <person name="Westerberg I."/>
            <person name="Brannstrom I.O."/>
            <person name="Guillou S."/>
            <person name="Cros-Aarteil S."/>
            <person name="Calhoun S."/>
            <person name="Haridas S."/>
            <person name="Kuo A."/>
            <person name="Mondo S."/>
            <person name="Pangilinan J."/>
            <person name="Riley R."/>
            <person name="Labutti K."/>
            <person name="Andreopoulos B."/>
            <person name="Lipzen A."/>
            <person name="Chen C."/>
            <person name="Yanf M."/>
            <person name="Daum C."/>
            <person name="Ng V."/>
            <person name="Clum A."/>
            <person name="Steindorff A."/>
            <person name="Ohm R."/>
            <person name="Martin F."/>
            <person name="Silar P."/>
            <person name="Natvig D."/>
            <person name="Lalanne C."/>
            <person name="Gautier V."/>
            <person name="Ament-Velasquez S.L."/>
            <person name="Kruys A."/>
            <person name="Hutchinson M.I."/>
            <person name="Powell A.J."/>
            <person name="Barry K."/>
            <person name="Miller A.N."/>
            <person name="Grigoriev I.V."/>
            <person name="Debuchy R."/>
            <person name="Gladieux P."/>
            <person name="Thoren M.H."/>
            <person name="Johannesson H."/>
        </authorList>
    </citation>
    <scope>NUCLEOTIDE SEQUENCE</scope>
    <source>
        <strain evidence="6">SMH4607-1</strain>
    </source>
</reference>
<dbReference type="EMBL" id="JAUKUA010000002">
    <property type="protein sequence ID" value="KAK0726147.1"/>
    <property type="molecule type" value="Genomic_DNA"/>
</dbReference>
<name>A0AA40B1V6_9PEZI</name>
<evidence type="ECO:0000256" key="3">
    <source>
        <dbReference type="ARBA" id="ARBA00023136"/>
    </source>
</evidence>
<comment type="caution">
    <text evidence="6">The sequence shown here is derived from an EMBL/GenBank/DDBJ whole genome shotgun (WGS) entry which is preliminary data.</text>
</comment>
<keyword evidence="3 4" id="KW-0472">Membrane</keyword>
<gene>
    <name evidence="6" type="ORF">B0H67DRAFT_551519</name>
</gene>
<feature type="transmembrane region" description="Helical" evidence="4">
    <location>
        <begin position="67"/>
        <end position="85"/>
    </location>
</feature>
<keyword evidence="7" id="KW-1185">Reference proteome</keyword>
<evidence type="ECO:0000256" key="4">
    <source>
        <dbReference type="SAM" id="Phobius"/>
    </source>
</evidence>
<accession>A0AA40B1V6</accession>
<protein>
    <recommendedName>
        <fullName evidence="5">ABC transmembrane type-1 domain-containing protein</fullName>
    </recommendedName>
</protein>
<sequence>MARTVFGARLQWVEKTSNEEIMTRSTTDVNKVDEQLPTDIHYMVDSIARVGITLLARGRSSISLRGAFFALGIIYAYFITGRGLMSATRRLRKISANTNASLFSQLTSLRLPDAVLTVRTYGMSSHFMNCMFCETDLLEVPLPTGEVAPPLAPTSLATLHVCVTPNRI</sequence>
<dbReference type="AlphaFoldDB" id="A0AA40B1V6"/>
<feature type="domain" description="ABC transmembrane type-1" evidence="5">
    <location>
        <begin position="1"/>
        <end position="129"/>
    </location>
</feature>
<dbReference type="InterPro" id="IPR036640">
    <property type="entry name" value="ABC1_TM_sf"/>
</dbReference>
<keyword evidence="2 4" id="KW-1133">Transmembrane helix</keyword>
<dbReference type="Proteomes" id="UP001172102">
    <property type="component" value="Unassembled WGS sequence"/>
</dbReference>
<dbReference type="GO" id="GO:0016020">
    <property type="term" value="C:membrane"/>
    <property type="evidence" value="ECO:0007669"/>
    <property type="project" value="InterPro"/>
</dbReference>